<evidence type="ECO:0000313" key="2">
    <source>
        <dbReference type="Proteomes" id="UP000324832"/>
    </source>
</evidence>
<dbReference type="Proteomes" id="UP000324832">
    <property type="component" value="Unassembled WGS sequence"/>
</dbReference>
<reference evidence="1 2" key="1">
    <citation type="submission" date="2017-07" db="EMBL/GenBank/DDBJ databases">
        <authorList>
            <person name="Talla V."/>
            <person name="Backstrom N."/>
        </authorList>
    </citation>
    <scope>NUCLEOTIDE SEQUENCE [LARGE SCALE GENOMIC DNA]</scope>
</reference>
<name>A0A5E4R1F4_9NEOP</name>
<feature type="non-terminal residue" evidence="1">
    <location>
        <position position="297"/>
    </location>
</feature>
<keyword evidence="2" id="KW-1185">Reference proteome</keyword>
<protein>
    <submittedName>
        <fullName evidence="1">Uncharacterized protein</fullName>
    </submittedName>
</protein>
<evidence type="ECO:0000313" key="1">
    <source>
        <dbReference type="EMBL" id="VVD03143.1"/>
    </source>
</evidence>
<dbReference type="EMBL" id="FZQP02006654">
    <property type="protein sequence ID" value="VVD03143.1"/>
    <property type="molecule type" value="Genomic_DNA"/>
</dbReference>
<organism evidence="1 2">
    <name type="scientific">Leptidea sinapis</name>
    <dbReference type="NCBI Taxonomy" id="189913"/>
    <lineage>
        <taxon>Eukaryota</taxon>
        <taxon>Metazoa</taxon>
        <taxon>Ecdysozoa</taxon>
        <taxon>Arthropoda</taxon>
        <taxon>Hexapoda</taxon>
        <taxon>Insecta</taxon>
        <taxon>Pterygota</taxon>
        <taxon>Neoptera</taxon>
        <taxon>Endopterygota</taxon>
        <taxon>Lepidoptera</taxon>
        <taxon>Glossata</taxon>
        <taxon>Ditrysia</taxon>
        <taxon>Papilionoidea</taxon>
        <taxon>Pieridae</taxon>
        <taxon>Dismorphiinae</taxon>
        <taxon>Leptidea</taxon>
    </lineage>
</organism>
<sequence>MEADSTTYDSGSYINNSNDKNIFFPFTASPRNIALYEELLIKKGDKPLECQIVERLQNFGLLSTSLQCPEARPDCNLVCKPARLQCSILQAMQMIFVWCEDAEITEAAEFFDVKFRTASIIYEKLDELTATQMRRTKLGGEGAAVLTEMYPDCLNRQSPDTTDQAHALQILMVADTKQIPTNYRLHVMKSNLKKVPFSDTLQLIQAEVQEVISSVIESDPLLVCGNNVPPVDAAVPLTQLLQHCDVEMQHFLSTRVWRQALTLCGAARDLCACASTPVCGGAMQLYLDTALYRLRHE</sequence>
<gene>
    <name evidence="1" type="ORF">LSINAPIS_LOCUS13193</name>
</gene>
<proteinExistence type="predicted"/>
<accession>A0A5E4R1F4</accession>
<dbReference type="AlphaFoldDB" id="A0A5E4R1F4"/>